<dbReference type="InterPro" id="IPR013656">
    <property type="entry name" value="PAS_4"/>
</dbReference>
<dbReference type="CDD" id="cd00156">
    <property type="entry name" value="REC"/>
    <property type="match status" value="1"/>
</dbReference>
<gene>
    <name evidence="10" type="ORF">E2C06_18855</name>
</gene>
<sequence>MQSQMRPVACQAETRPDPARPPADGALAQRPASHAADEPGFDPVGVADEAPTLIWATDADGAPVYANRRFETVFGITAAELRDGGWGRILVPEALDGFRARLARCIAGRLTFHADLRVRTVGGQLRWHRCEATPKIGPLGGLVGYVGCNLDITEGKQAEAALRELNATLERRVAERTTQLAAEAAARSAAQDRLRHTQKLEALGQLSGGVAHDFNNASAAVLAGIALLEKRHGTALAAAVPGASRLLAGLREAAERGAAISRRMLAFARREELRATEVDPTELLRNLRAVLANAIGPGVRVAVDSPAALPALRVDRAQLETTLINLSVNARDAMPDGGTVTLGAAVEEVAAGPAGMAGGPPVSLAPGQYVRLWVADTGMGMDPATLTRAAEPYFTTKPRDKGTGLGLSMADGFASQSGGAMRIGSAPGRGTTVSLWLPCAVEQRVTDAALPATRGRVLVVDDQPMMRRFLAECLGFEGWEVQEAEDGGQALVYLDAGKPCDLLISDLTMPGMDGAALIQTARQRRPDLPAVLLTGTGRMADLAPMAARGGYALLRKPVSPSELSECLAGLAVPPGGARAEGGAPAVAGQ</sequence>
<dbReference type="CDD" id="cd00082">
    <property type="entry name" value="HisKA"/>
    <property type="match status" value="1"/>
</dbReference>
<reference evidence="10 11" key="1">
    <citation type="journal article" date="2016" name="J. Microbiol.">
        <title>Dankookia rubra gen. nov., sp. nov., an alphaproteobacterium isolated from sediment of a shallow stream.</title>
        <authorList>
            <person name="Kim W.H."/>
            <person name="Kim D.H."/>
            <person name="Kang K."/>
            <person name="Ahn T.Y."/>
        </authorList>
    </citation>
    <scope>NUCLEOTIDE SEQUENCE [LARGE SCALE GENOMIC DNA]</scope>
    <source>
        <strain evidence="10 11">JCM30602</strain>
    </source>
</reference>
<evidence type="ECO:0000313" key="11">
    <source>
        <dbReference type="Proteomes" id="UP000295096"/>
    </source>
</evidence>
<dbReference type="InterPro" id="IPR005467">
    <property type="entry name" value="His_kinase_dom"/>
</dbReference>
<dbReference type="GO" id="GO:0000155">
    <property type="term" value="F:phosphorelay sensor kinase activity"/>
    <property type="evidence" value="ECO:0007669"/>
    <property type="project" value="InterPro"/>
</dbReference>
<proteinExistence type="predicted"/>
<evidence type="ECO:0000259" key="9">
    <source>
        <dbReference type="PROSITE" id="PS50113"/>
    </source>
</evidence>
<dbReference type="Gene3D" id="3.30.565.10">
    <property type="entry name" value="Histidine kinase-like ATPase, C-terminal domain"/>
    <property type="match status" value="1"/>
</dbReference>
<dbReference type="NCBIfam" id="TIGR00229">
    <property type="entry name" value="sensory_box"/>
    <property type="match status" value="1"/>
</dbReference>
<dbReference type="EMBL" id="SMSJ01000027">
    <property type="protein sequence ID" value="TDH61037.1"/>
    <property type="molecule type" value="Genomic_DNA"/>
</dbReference>
<protein>
    <recommendedName>
        <fullName evidence="2">histidine kinase</fullName>
        <ecNumber evidence="2">2.7.13.3</ecNumber>
    </recommendedName>
</protein>
<evidence type="ECO:0000256" key="4">
    <source>
        <dbReference type="PROSITE-ProRule" id="PRU00169"/>
    </source>
</evidence>
<evidence type="ECO:0000256" key="1">
    <source>
        <dbReference type="ARBA" id="ARBA00000085"/>
    </source>
</evidence>
<evidence type="ECO:0000259" key="8">
    <source>
        <dbReference type="PROSITE" id="PS50112"/>
    </source>
</evidence>
<dbReference type="Gene3D" id="3.30.450.20">
    <property type="entry name" value="PAS domain"/>
    <property type="match status" value="1"/>
</dbReference>
<keyword evidence="3 4" id="KW-0597">Phosphoprotein</keyword>
<dbReference type="Pfam" id="PF08448">
    <property type="entry name" value="PAS_4"/>
    <property type="match status" value="1"/>
</dbReference>
<dbReference type="Gene3D" id="1.10.287.130">
    <property type="match status" value="1"/>
</dbReference>
<dbReference type="Gene3D" id="3.40.50.2300">
    <property type="match status" value="1"/>
</dbReference>
<keyword evidence="11" id="KW-1185">Reference proteome</keyword>
<dbReference type="Pfam" id="PF00072">
    <property type="entry name" value="Response_reg"/>
    <property type="match status" value="1"/>
</dbReference>
<dbReference type="InterPro" id="IPR003594">
    <property type="entry name" value="HATPase_dom"/>
</dbReference>
<dbReference type="SUPFAM" id="SSF55874">
    <property type="entry name" value="ATPase domain of HSP90 chaperone/DNA topoisomerase II/histidine kinase"/>
    <property type="match status" value="1"/>
</dbReference>
<dbReference type="InterPro" id="IPR036890">
    <property type="entry name" value="HATPase_C_sf"/>
</dbReference>
<dbReference type="PANTHER" id="PTHR43065:SF42">
    <property type="entry name" value="TWO-COMPONENT SENSOR PPRA"/>
    <property type="match status" value="1"/>
</dbReference>
<dbReference type="InterPro" id="IPR035965">
    <property type="entry name" value="PAS-like_dom_sf"/>
</dbReference>
<dbReference type="OrthoDB" id="7264471at2"/>
<dbReference type="InterPro" id="IPR003661">
    <property type="entry name" value="HisK_dim/P_dom"/>
</dbReference>
<comment type="catalytic activity">
    <reaction evidence="1">
        <text>ATP + protein L-histidine = ADP + protein N-phospho-L-histidine.</text>
        <dbReference type="EC" id="2.7.13.3"/>
    </reaction>
</comment>
<accession>A0A4R5QF28</accession>
<evidence type="ECO:0000259" key="7">
    <source>
        <dbReference type="PROSITE" id="PS50110"/>
    </source>
</evidence>
<dbReference type="CDD" id="cd00130">
    <property type="entry name" value="PAS"/>
    <property type="match status" value="1"/>
</dbReference>
<evidence type="ECO:0000259" key="6">
    <source>
        <dbReference type="PROSITE" id="PS50109"/>
    </source>
</evidence>
<dbReference type="SMART" id="SM00448">
    <property type="entry name" value="REC"/>
    <property type="match status" value="1"/>
</dbReference>
<dbReference type="InterPro" id="IPR000700">
    <property type="entry name" value="PAS-assoc_C"/>
</dbReference>
<evidence type="ECO:0000256" key="3">
    <source>
        <dbReference type="ARBA" id="ARBA00022553"/>
    </source>
</evidence>
<feature type="region of interest" description="Disordered" evidence="5">
    <location>
        <begin position="1"/>
        <end position="43"/>
    </location>
</feature>
<dbReference type="PANTHER" id="PTHR43065">
    <property type="entry name" value="SENSOR HISTIDINE KINASE"/>
    <property type="match status" value="1"/>
</dbReference>
<evidence type="ECO:0000256" key="2">
    <source>
        <dbReference type="ARBA" id="ARBA00012438"/>
    </source>
</evidence>
<dbReference type="InterPro" id="IPR004358">
    <property type="entry name" value="Sig_transdc_His_kin-like_C"/>
</dbReference>
<feature type="domain" description="PAS" evidence="8">
    <location>
        <begin position="46"/>
        <end position="109"/>
    </location>
</feature>
<dbReference type="InterPro" id="IPR001789">
    <property type="entry name" value="Sig_transdc_resp-reg_receiver"/>
</dbReference>
<evidence type="ECO:0000313" key="10">
    <source>
        <dbReference type="EMBL" id="TDH61037.1"/>
    </source>
</evidence>
<feature type="domain" description="Histidine kinase" evidence="6">
    <location>
        <begin position="209"/>
        <end position="441"/>
    </location>
</feature>
<dbReference type="Pfam" id="PF02518">
    <property type="entry name" value="HATPase_c"/>
    <property type="match status" value="1"/>
</dbReference>
<comment type="caution">
    <text evidence="10">The sequence shown here is derived from an EMBL/GenBank/DDBJ whole genome shotgun (WGS) entry which is preliminary data.</text>
</comment>
<dbReference type="SMART" id="SM00387">
    <property type="entry name" value="HATPase_c"/>
    <property type="match status" value="1"/>
</dbReference>
<dbReference type="SUPFAM" id="SSF55785">
    <property type="entry name" value="PYP-like sensor domain (PAS domain)"/>
    <property type="match status" value="1"/>
</dbReference>
<feature type="domain" description="PAC" evidence="9">
    <location>
        <begin position="112"/>
        <end position="164"/>
    </location>
</feature>
<evidence type="ECO:0000256" key="5">
    <source>
        <dbReference type="SAM" id="MobiDB-lite"/>
    </source>
</evidence>
<feature type="modified residue" description="4-aspartylphosphate" evidence="4">
    <location>
        <position position="506"/>
    </location>
</feature>
<dbReference type="Proteomes" id="UP000295096">
    <property type="component" value="Unassembled WGS sequence"/>
</dbReference>
<dbReference type="EC" id="2.7.13.3" evidence="2"/>
<dbReference type="SMART" id="SM00091">
    <property type="entry name" value="PAS"/>
    <property type="match status" value="1"/>
</dbReference>
<dbReference type="PROSITE" id="PS50110">
    <property type="entry name" value="RESPONSE_REGULATORY"/>
    <property type="match status" value="1"/>
</dbReference>
<dbReference type="PROSITE" id="PS50112">
    <property type="entry name" value="PAS"/>
    <property type="match status" value="1"/>
</dbReference>
<name>A0A4R5QF28_9PROT</name>
<dbReference type="InterPro" id="IPR011006">
    <property type="entry name" value="CheY-like_superfamily"/>
</dbReference>
<dbReference type="PRINTS" id="PR00344">
    <property type="entry name" value="BCTRLSENSOR"/>
</dbReference>
<dbReference type="PROSITE" id="PS50113">
    <property type="entry name" value="PAC"/>
    <property type="match status" value="1"/>
</dbReference>
<organism evidence="10 11">
    <name type="scientific">Dankookia rubra</name>
    <dbReference type="NCBI Taxonomy" id="1442381"/>
    <lineage>
        <taxon>Bacteria</taxon>
        <taxon>Pseudomonadati</taxon>
        <taxon>Pseudomonadota</taxon>
        <taxon>Alphaproteobacteria</taxon>
        <taxon>Acetobacterales</taxon>
        <taxon>Roseomonadaceae</taxon>
        <taxon>Dankookia</taxon>
    </lineage>
</organism>
<feature type="domain" description="Response regulatory" evidence="7">
    <location>
        <begin position="456"/>
        <end position="571"/>
    </location>
</feature>
<dbReference type="SUPFAM" id="SSF52172">
    <property type="entry name" value="CheY-like"/>
    <property type="match status" value="1"/>
</dbReference>
<dbReference type="AlphaFoldDB" id="A0A4R5QF28"/>
<dbReference type="PROSITE" id="PS50109">
    <property type="entry name" value="HIS_KIN"/>
    <property type="match status" value="1"/>
</dbReference>
<dbReference type="InterPro" id="IPR000014">
    <property type="entry name" value="PAS"/>
</dbReference>